<evidence type="ECO:0000313" key="2">
    <source>
        <dbReference type="Proteomes" id="UP000694402"/>
    </source>
</evidence>
<sequence length="96" mass="11308">MVTLTELQSSSGDRRTFQKVNHLCSTPPNRPLWQWPDKIKGSEYFPNALYPLFLLYSPPPALLQFPSKVNHSYISQTYFYMKTFYMKSFILSFKSD</sequence>
<reference evidence="1" key="1">
    <citation type="submission" date="2025-08" db="UniProtKB">
        <authorList>
            <consortium name="Ensembl"/>
        </authorList>
    </citation>
    <scope>IDENTIFICATION</scope>
</reference>
<accession>A0A8C8F3S3</accession>
<dbReference type="Ensembl" id="ENSOTST00005031404.2">
    <property type="protein sequence ID" value="ENSOTSP00005029057.1"/>
    <property type="gene ID" value="ENSOTSG00005013640.2"/>
</dbReference>
<keyword evidence="2" id="KW-1185">Reference proteome</keyword>
<evidence type="ECO:0000313" key="1">
    <source>
        <dbReference type="Ensembl" id="ENSOTSP00005029057.1"/>
    </source>
</evidence>
<organism evidence="1 2">
    <name type="scientific">Oncorhynchus tshawytscha</name>
    <name type="common">Chinook salmon</name>
    <name type="synonym">Salmo tshawytscha</name>
    <dbReference type="NCBI Taxonomy" id="74940"/>
    <lineage>
        <taxon>Eukaryota</taxon>
        <taxon>Metazoa</taxon>
        <taxon>Chordata</taxon>
        <taxon>Craniata</taxon>
        <taxon>Vertebrata</taxon>
        <taxon>Euteleostomi</taxon>
        <taxon>Actinopterygii</taxon>
        <taxon>Neopterygii</taxon>
        <taxon>Teleostei</taxon>
        <taxon>Protacanthopterygii</taxon>
        <taxon>Salmoniformes</taxon>
        <taxon>Salmonidae</taxon>
        <taxon>Salmoninae</taxon>
        <taxon>Oncorhynchus</taxon>
    </lineage>
</organism>
<protein>
    <submittedName>
        <fullName evidence="1">Uncharacterized protein</fullName>
    </submittedName>
</protein>
<name>A0A8C8F3S3_ONCTS</name>
<dbReference type="AlphaFoldDB" id="A0A8C8F3S3"/>
<dbReference type="Proteomes" id="UP000694402">
    <property type="component" value="Unassembled WGS sequence"/>
</dbReference>
<proteinExistence type="predicted"/>
<reference evidence="1" key="2">
    <citation type="submission" date="2025-09" db="UniProtKB">
        <authorList>
            <consortium name="Ensembl"/>
        </authorList>
    </citation>
    <scope>IDENTIFICATION</scope>
</reference>